<protein>
    <recommendedName>
        <fullName evidence="1">Reverse transcriptase zinc-binding domain-containing protein</fullName>
    </recommendedName>
</protein>
<name>A0A2N9HJN2_FAGSY</name>
<dbReference type="EMBL" id="OIVN01003535">
    <property type="protein sequence ID" value="SPD11930.1"/>
    <property type="molecule type" value="Genomic_DNA"/>
</dbReference>
<proteinExistence type="predicted"/>
<feature type="domain" description="Reverse transcriptase zinc-binding" evidence="1">
    <location>
        <begin position="136"/>
        <end position="220"/>
    </location>
</feature>
<dbReference type="Pfam" id="PF13966">
    <property type="entry name" value="zf-RVT"/>
    <property type="match status" value="1"/>
</dbReference>
<gene>
    <name evidence="2" type="ORF">FSB_LOCUS39812</name>
</gene>
<dbReference type="PANTHER" id="PTHR36617">
    <property type="entry name" value="PROTEIN, PUTATIVE-RELATED"/>
    <property type="match status" value="1"/>
</dbReference>
<dbReference type="AlphaFoldDB" id="A0A2N9HJN2"/>
<reference evidence="2" key="1">
    <citation type="submission" date="2018-02" db="EMBL/GenBank/DDBJ databases">
        <authorList>
            <person name="Cohen D.B."/>
            <person name="Kent A.D."/>
        </authorList>
    </citation>
    <scope>NUCLEOTIDE SEQUENCE</scope>
</reference>
<evidence type="ECO:0000259" key="1">
    <source>
        <dbReference type="Pfam" id="PF13966"/>
    </source>
</evidence>
<evidence type="ECO:0000313" key="2">
    <source>
        <dbReference type="EMBL" id="SPD11930.1"/>
    </source>
</evidence>
<accession>A0A2N9HJN2</accession>
<organism evidence="2">
    <name type="scientific">Fagus sylvatica</name>
    <name type="common">Beechnut</name>
    <dbReference type="NCBI Taxonomy" id="28930"/>
    <lineage>
        <taxon>Eukaryota</taxon>
        <taxon>Viridiplantae</taxon>
        <taxon>Streptophyta</taxon>
        <taxon>Embryophyta</taxon>
        <taxon>Tracheophyta</taxon>
        <taxon>Spermatophyta</taxon>
        <taxon>Magnoliopsida</taxon>
        <taxon>eudicotyledons</taxon>
        <taxon>Gunneridae</taxon>
        <taxon>Pentapetalae</taxon>
        <taxon>rosids</taxon>
        <taxon>fabids</taxon>
        <taxon>Fagales</taxon>
        <taxon>Fagaceae</taxon>
        <taxon>Fagus</taxon>
    </lineage>
</organism>
<dbReference type="InterPro" id="IPR026960">
    <property type="entry name" value="RVT-Znf"/>
</dbReference>
<sequence length="262" mass="30596">MKYLGLPLGAKFKAKEVWNEVLEKMERRLAGWKRFVRFDVGNGSRIKFWYDVWCGGVALQELYPDLFRLARNKEALVTHYMQVRNDSTHWCLDFIRPIQDWEMESLSSFLDLLYTIKVKLNSDDTMCWKPAPQKGFKVSSYYRVLSSREDIYFPWKSIWQPKVPSQVAFFVWVASLGKILTADNLQNQNIILVSWCCLCKADGETVDHLLLHCSLSRELWNMILALFGVQWVMPRTVLDLLACWQGKGIFAALRGLSNLYYA</sequence>
<dbReference type="PANTHER" id="PTHR36617:SF15">
    <property type="entry name" value="REVERSE TRANSCRIPTASE ZINC-BINDING DOMAIN-CONTAINING PROTEIN"/>
    <property type="match status" value="1"/>
</dbReference>